<comment type="caution">
    <text evidence="1">The sequence shown here is derived from an EMBL/GenBank/DDBJ whole genome shotgun (WGS) entry which is preliminary data.</text>
</comment>
<organism evidence="1">
    <name type="scientific">marine sediment metagenome</name>
    <dbReference type="NCBI Taxonomy" id="412755"/>
    <lineage>
        <taxon>unclassified sequences</taxon>
        <taxon>metagenomes</taxon>
        <taxon>ecological metagenomes</taxon>
    </lineage>
</organism>
<reference evidence="1" key="1">
    <citation type="journal article" date="2014" name="Front. Microbiol.">
        <title>High frequency of phylogenetically diverse reductive dehalogenase-homologous genes in deep subseafloor sedimentary metagenomes.</title>
        <authorList>
            <person name="Kawai M."/>
            <person name="Futagami T."/>
            <person name="Toyoda A."/>
            <person name="Takaki Y."/>
            <person name="Nishi S."/>
            <person name="Hori S."/>
            <person name="Arai W."/>
            <person name="Tsubouchi T."/>
            <person name="Morono Y."/>
            <person name="Uchiyama I."/>
            <person name="Ito T."/>
            <person name="Fujiyama A."/>
            <person name="Inagaki F."/>
            <person name="Takami H."/>
        </authorList>
    </citation>
    <scope>NUCLEOTIDE SEQUENCE</scope>
    <source>
        <strain evidence="1">Expedition CK06-06</strain>
    </source>
</reference>
<proteinExistence type="predicted"/>
<dbReference type="AlphaFoldDB" id="X1LXK4"/>
<accession>X1LXK4</accession>
<feature type="non-terminal residue" evidence="1">
    <location>
        <position position="1"/>
    </location>
</feature>
<sequence length="111" mass="12467">DPDNLQEESTIIFKVGGVTPDNDTEFIVYYQFDFDYTGHHYGIISMGPTCGSVNISWITLNLSLVENDESYSSMFVRYIDEFTAGESPNPFTLSYGIENIGSWIGNFIIIA</sequence>
<gene>
    <name evidence="1" type="ORF">S06H3_17432</name>
</gene>
<evidence type="ECO:0000313" key="1">
    <source>
        <dbReference type="EMBL" id="GAI07165.1"/>
    </source>
</evidence>
<protein>
    <submittedName>
        <fullName evidence="1">Uncharacterized protein</fullName>
    </submittedName>
</protein>
<dbReference type="EMBL" id="BARV01008707">
    <property type="protein sequence ID" value="GAI07165.1"/>
    <property type="molecule type" value="Genomic_DNA"/>
</dbReference>
<name>X1LXK4_9ZZZZ</name>